<name>A0A0F9X3X5_9ZZZZ</name>
<comment type="caution">
    <text evidence="1">The sequence shown here is derived from an EMBL/GenBank/DDBJ whole genome shotgun (WGS) entry which is preliminary data.</text>
</comment>
<reference evidence="1" key="1">
    <citation type="journal article" date="2015" name="Nature">
        <title>Complex archaea that bridge the gap between prokaryotes and eukaryotes.</title>
        <authorList>
            <person name="Spang A."/>
            <person name="Saw J.H."/>
            <person name="Jorgensen S.L."/>
            <person name="Zaremba-Niedzwiedzka K."/>
            <person name="Martijn J."/>
            <person name="Lind A.E."/>
            <person name="van Eijk R."/>
            <person name="Schleper C."/>
            <person name="Guy L."/>
            <person name="Ettema T.J."/>
        </authorList>
    </citation>
    <scope>NUCLEOTIDE SEQUENCE</scope>
</reference>
<protein>
    <submittedName>
        <fullName evidence="1">Uncharacterized protein</fullName>
    </submittedName>
</protein>
<dbReference type="AlphaFoldDB" id="A0A0F9X3X5"/>
<gene>
    <name evidence="1" type="ORF">LCGC14_0270720</name>
</gene>
<organism evidence="1">
    <name type="scientific">marine sediment metagenome</name>
    <dbReference type="NCBI Taxonomy" id="412755"/>
    <lineage>
        <taxon>unclassified sequences</taxon>
        <taxon>metagenomes</taxon>
        <taxon>ecological metagenomes</taxon>
    </lineage>
</organism>
<dbReference type="EMBL" id="LAZR01000150">
    <property type="protein sequence ID" value="KKN86203.1"/>
    <property type="molecule type" value="Genomic_DNA"/>
</dbReference>
<sequence>MPQLNMTQDLDLDFDAVSDGYVRMGPIRRHCSEAIMRKMGDHGVFAYTDEAEVLTERDANGDLIIIAIADDVTGYFTDEDQHEAATSDTDAFLLSCLTDGETISVEDSYPNGMGDIIQTSSRFMRQGGIIYRDIERMVQRPCGAVTEVMNISEVRELELSLLSANSGGNVLCFEAFRKRKVA</sequence>
<accession>A0A0F9X3X5</accession>
<evidence type="ECO:0000313" key="1">
    <source>
        <dbReference type="EMBL" id="KKN86203.1"/>
    </source>
</evidence>
<proteinExistence type="predicted"/>